<sequence length="235" mass="27460">MALIGIDMNKEGRQLFPTSFEIISVPEKACLGSIQLMLNNDWVEKEFSCYKRSPNQCDQLGLEEYNKHKEAFNEYMELSIKCPCDTEPRPPHITDDWLIVTPEARDKRSIKDDPLLGTRDADGLVYGCEDADDTVIGDIVYMPWEVEQLIVEQRKLEWIETIEEALDYLSNHTCVKFKKVDKRFSHDLLFMNHGKKCNSRVGNWNWYFKSKSNNKNIESHNVNLPWLHCKGVIHY</sequence>
<evidence type="ECO:0000313" key="2">
    <source>
        <dbReference type="EMBL" id="CAD2179389.1"/>
    </source>
</evidence>
<dbReference type="AlphaFoldDB" id="A0A6V7VX49"/>
<dbReference type="InterPro" id="IPR024079">
    <property type="entry name" value="MetalloPept_cat_dom_sf"/>
</dbReference>
<protein>
    <recommendedName>
        <fullName evidence="1">Peptidase M12A domain-containing protein</fullName>
    </recommendedName>
</protein>
<dbReference type="Pfam" id="PF01400">
    <property type="entry name" value="Astacin"/>
    <property type="match status" value="1"/>
</dbReference>
<dbReference type="Gene3D" id="3.40.390.10">
    <property type="entry name" value="Collagenase (Catalytic Domain)"/>
    <property type="match status" value="1"/>
</dbReference>
<feature type="domain" description="Peptidase M12A" evidence="1">
    <location>
        <begin position="152"/>
        <end position="204"/>
    </location>
</feature>
<gene>
    <name evidence="2" type="ORF">MENT_LOCUS31390</name>
</gene>
<dbReference type="GO" id="GO:0006508">
    <property type="term" value="P:proteolysis"/>
    <property type="evidence" value="ECO:0007669"/>
    <property type="project" value="InterPro"/>
</dbReference>
<name>A0A6V7VX49_MELEN</name>
<dbReference type="Proteomes" id="UP000580250">
    <property type="component" value="Unassembled WGS sequence"/>
</dbReference>
<dbReference type="EMBL" id="CAJEWN010000342">
    <property type="protein sequence ID" value="CAD2179389.1"/>
    <property type="molecule type" value="Genomic_DNA"/>
</dbReference>
<evidence type="ECO:0000313" key="3">
    <source>
        <dbReference type="Proteomes" id="UP000580250"/>
    </source>
</evidence>
<proteinExistence type="predicted"/>
<comment type="caution">
    <text evidence="2">The sequence shown here is derived from an EMBL/GenBank/DDBJ whole genome shotgun (WGS) entry which is preliminary data.</text>
</comment>
<reference evidence="2 3" key="1">
    <citation type="submission" date="2020-08" db="EMBL/GenBank/DDBJ databases">
        <authorList>
            <person name="Koutsovoulos G."/>
            <person name="Danchin GJ E."/>
        </authorList>
    </citation>
    <scope>NUCLEOTIDE SEQUENCE [LARGE SCALE GENOMIC DNA]</scope>
</reference>
<accession>A0A6V7VX49</accession>
<dbReference type="InterPro" id="IPR001506">
    <property type="entry name" value="Peptidase_M12A"/>
</dbReference>
<dbReference type="GO" id="GO:0004222">
    <property type="term" value="F:metalloendopeptidase activity"/>
    <property type="evidence" value="ECO:0007669"/>
    <property type="project" value="InterPro"/>
</dbReference>
<organism evidence="2 3">
    <name type="scientific">Meloidogyne enterolobii</name>
    <name type="common">Root-knot nematode worm</name>
    <name type="synonym">Meloidogyne mayaguensis</name>
    <dbReference type="NCBI Taxonomy" id="390850"/>
    <lineage>
        <taxon>Eukaryota</taxon>
        <taxon>Metazoa</taxon>
        <taxon>Ecdysozoa</taxon>
        <taxon>Nematoda</taxon>
        <taxon>Chromadorea</taxon>
        <taxon>Rhabditida</taxon>
        <taxon>Tylenchina</taxon>
        <taxon>Tylenchomorpha</taxon>
        <taxon>Tylenchoidea</taxon>
        <taxon>Meloidogynidae</taxon>
        <taxon>Meloidogyninae</taxon>
        <taxon>Meloidogyne</taxon>
    </lineage>
</organism>
<evidence type="ECO:0000259" key="1">
    <source>
        <dbReference type="Pfam" id="PF01400"/>
    </source>
</evidence>